<dbReference type="EMBL" id="MCFL01000023">
    <property type="protein sequence ID" value="ORZ35183.1"/>
    <property type="molecule type" value="Genomic_DNA"/>
</dbReference>
<reference evidence="1 2" key="1">
    <citation type="submission" date="2016-07" db="EMBL/GenBank/DDBJ databases">
        <title>Pervasive Adenine N6-methylation of Active Genes in Fungi.</title>
        <authorList>
            <consortium name="DOE Joint Genome Institute"/>
            <person name="Mondo S.J."/>
            <person name="Dannebaum R.O."/>
            <person name="Kuo R.C."/>
            <person name="Labutti K."/>
            <person name="Haridas S."/>
            <person name="Kuo A."/>
            <person name="Salamov A."/>
            <person name="Ahrendt S.R."/>
            <person name="Lipzen A."/>
            <person name="Sullivan W."/>
            <person name="Andreopoulos W.B."/>
            <person name="Clum A."/>
            <person name="Lindquist E."/>
            <person name="Daum C."/>
            <person name="Ramamoorthy G.K."/>
            <person name="Gryganskyi A."/>
            <person name="Culley D."/>
            <person name="Magnuson J.K."/>
            <person name="James T.Y."/>
            <person name="O'Malley M.A."/>
            <person name="Stajich J.E."/>
            <person name="Spatafora J.W."/>
            <person name="Visel A."/>
            <person name="Grigoriev I.V."/>
        </authorList>
    </citation>
    <scope>NUCLEOTIDE SEQUENCE [LARGE SCALE GENOMIC DNA]</scope>
    <source>
        <strain evidence="1 2">PL171</strain>
    </source>
</reference>
<protein>
    <submittedName>
        <fullName evidence="1">Uncharacterized protein</fullName>
    </submittedName>
</protein>
<proteinExistence type="predicted"/>
<dbReference type="AlphaFoldDB" id="A0A1Y2HN91"/>
<gene>
    <name evidence="1" type="ORF">BCR44DRAFT_47687</name>
</gene>
<keyword evidence="2" id="KW-1185">Reference proteome</keyword>
<dbReference type="Proteomes" id="UP000193411">
    <property type="component" value="Unassembled WGS sequence"/>
</dbReference>
<evidence type="ECO:0000313" key="1">
    <source>
        <dbReference type="EMBL" id="ORZ35183.1"/>
    </source>
</evidence>
<name>A0A1Y2HN91_9FUNG</name>
<organism evidence="1 2">
    <name type="scientific">Catenaria anguillulae PL171</name>
    <dbReference type="NCBI Taxonomy" id="765915"/>
    <lineage>
        <taxon>Eukaryota</taxon>
        <taxon>Fungi</taxon>
        <taxon>Fungi incertae sedis</taxon>
        <taxon>Blastocladiomycota</taxon>
        <taxon>Blastocladiomycetes</taxon>
        <taxon>Blastocladiales</taxon>
        <taxon>Catenariaceae</taxon>
        <taxon>Catenaria</taxon>
    </lineage>
</organism>
<sequence>MSTDSIAPCLPYELIEDLVVHLLAHILQKADASTILPSFLSPTLAHTLLCILPAPPPRLTSLVFIRLKHCHPTAFAAHGDPLLIRRVAREHHLARVTFRHWHRSPWSLSQTAAHYECSEIEWLQSVAAGASRGNQVHVLDWLVRQPEAKGYSWKLMCTSAAVVNVSSNPVVVASAYGAVRALEWWRHALKEHGWMRCERATKLAIECMALAAARGHVDTVRWWAGQVGANMSEGSIWEQVQVPLKRLGMDSDRFKGILAAARMPTGSLGFALRMGASP</sequence>
<evidence type="ECO:0000313" key="2">
    <source>
        <dbReference type="Proteomes" id="UP000193411"/>
    </source>
</evidence>
<comment type="caution">
    <text evidence="1">The sequence shown here is derived from an EMBL/GenBank/DDBJ whole genome shotgun (WGS) entry which is preliminary data.</text>
</comment>
<accession>A0A1Y2HN91</accession>